<feature type="transmembrane region" description="Helical" evidence="1">
    <location>
        <begin position="1648"/>
        <end position="1668"/>
    </location>
</feature>
<dbReference type="SUPFAM" id="SSF53098">
    <property type="entry name" value="Ribonuclease H-like"/>
    <property type="match status" value="1"/>
</dbReference>
<keyword evidence="1" id="KW-1133">Transmembrane helix</keyword>
<feature type="domain" description="RNase H type-1" evidence="3">
    <location>
        <begin position="957"/>
        <end position="1093"/>
    </location>
</feature>
<evidence type="ECO:0000313" key="4">
    <source>
        <dbReference type="EMBL" id="OXA53875.1"/>
    </source>
</evidence>
<comment type="caution">
    <text evidence="4">The sequence shown here is derived from an EMBL/GenBank/DDBJ whole genome shotgun (WGS) entry which is preliminary data.</text>
</comment>
<dbReference type="Gene3D" id="3.30.420.10">
    <property type="entry name" value="Ribonuclease H-like superfamily/Ribonuclease H"/>
    <property type="match status" value="1"/>
</dbReference>
<dbReference type="PROSITE" id="PS50879">
    <property type="entry name" value="RNASE_H_1"/>
    <property type="match status" value="1"/>
</dbReference>
<dbReference type="Proteomes" id="UP000198287">
    <property type="component" value="Unassembled WGS sequence"/>
</dbReference>
<dbReference type="GO" id="GO:0071897">
    <property type="term" value="P:DNA biosynthetic process"/>
    <property type="evidence" value="ECO:0007669"/>
    <property type="project" value="UniProtKB-ARBA"/>
</dbReference>
<feature type="transmembrane region" description="Helical" evidence="1">
    <location>
        <begin position="1979"/>
        <end position="2000"/>
    </location>
</feature>
<feature type="transmembrane region" description="Helical" evidence="1">
    <location>
        <begin position="2145"/>
        <end position="2166"/>
    </location>
</feature>
<dbReference type="InterPro" id="IPR043502">
    <property type="entry name" value="DNA/RNA_pol_sf"/>
</dbReference>
<dbReference type="CDD" id="cd01650">
    <property type="entry name" value="RT_nLTR_like"/>
    <property type="match status" value="1"/>
</dbReference>
<dbReference type="OrthoDB" id="7477935at2759"/>
<accession>A0A226E8J9</accession>
<feature type="transmembrane region" description="Helical" evidence="1">
    <location>
        <begin position="2263"/>
        <end position="2281"/>
    </location>
</feature>
<feature type="transmembrane region" description="Helical" evidence="1">
    <location>
        <begin position="1321"/>
        <end position="1343"/>
    </location>
</feature>
<dbReference type="PROSITE" id="PS50878">
    <property type="entry name" value="RT_POL"/>
    <property type="match status" value="1"/>
</dbReference>
<dbReference type="GO" id="GO:0042575">
    <property type="term" value="C:DNA polymerase complex"/>
    <property type="evidence" value="ECO:0007669"/>
    <property type="project" value="UniProtKB-ARBA"/>
</dbReference>
<dbReference type="Pfam" id="PF14529">
    <property type="entry name" value="Exo_endo_phos_2"/>
    <property type="match status" value="1"/>
</dbReference>
<feature type="transmembrane region" description="Helical" evidence="1">
    <location>
        <begin position="1289"/>
        <end position="1309"/>
    </location>
</feature>
<feature type="transmembrane region" description="Helical" evidence="1">
    <location>
        <begin position="1235"/>
        <end position="1260"/>
    </location>
</feature>
<evidence type="ECO:0000259" key="3">
    <source>
        <dbReference type="PROSITE" id="PS50879"/>
    </source>
</evidence>
<evidence type="ECO:0000259" key="2">
    <source>
        <dbReference type="PROSITE" id="PS50878"/>
    </source>
</evidence>
<feature type="transmembrane region" description="Helical" evidence="1">
    <location>
        <begin position="2034"/>
        <end position="2051"/>
    </location>
</feature>
<evidence type="ECO:0000313" key="5">
    <source>
        <dbReference type="Proteomes" id="UP000198287"/>
    </source>
</evidence>
<feature type="transmembrane region" description="Helical" evidence="1">
    <location>
        <begin position="2063"/>
        <end position="2083"/>
    </location>
</feature>
<dbReference type="SUPFAM" id="SSF56219">
    <property type="entry name" value="DNase I-like"/>
    <property type="match status" value="1"/>
</dbReference>
<feature type="domain" description="Reverse transcriptase" evidence="2">
    <location>
        <begin position="499"/>
        <end position="771"/>
    </location>
</feature>
<feature type="transmembrane region" description="Helical" evidence="1">
    <location>
        <begin position="1763"/>
        <end position="1781"/>
    </location>
</feature>
<dbReference type="InterPro" id="IPR005135">
    <property type="entry name" value="Endo/exonuclease/phosphatase"/>
</dbReference>
<evidence type="ECO:0000256" key="1">
    <source>
        <dbReference type="SAM" id="Phobius"/>
    </source>
</evidence>
<gene>
    <name evidence="4" type="ORF">Fcan01_10612</name>
</gene>
<dbReference type="Gene3D" id="3.60.10.10">
    <property type="entry name" value="Endonuclease/exonuclease/phosphatase"/>
    <property type="match status" value="1"/>
</dbReference>
<feature type="transmembrane region" description="Helical" evidence="1">
    <location>
        <begin position="1729"/>
        <end position="1751"/>
    </location>
</feature>
<dbReference type="EMBL" id="LNIX01000005">
    <property type="protein sequence ID" value="OXA53875.1"/>
    <property type="molecule type" value="Genomic_DNA"/>
</dbReference>
<feature type="transmembrane region" description="Helical" evidence="1">
    <location>
        <begin position="1619"/>
        <end position="1636"/>
    </location>
</feature>
<feature type="transmembrane region" description="Helical" evidence="1">
    <location>
        <begin position="1917"/>
        <end position="1941"/>
    </location>
</feature>
<dbReference type="GO" id="GO:0003676">
    <property type="term" value="F:nucleic acid binding"/>
    <property type="evidence" value="ECO:0007669"/>
    <property type="project" value="InterPro"/>
</dbReference>
<dbReference type="GO" id="GO:0004523">
    <property type="term" value="F:RNA-DNA hybrid ribonuclease activity"/>
    <property type="evidence" value="ECO:0007669"/>
    <property type="project" value="InterPro"/>
</dbReference>
<name>A0A226E8J9_FOLCA</name>
<organism evidence="4 5">
    <name type="scientific">Folsomia candida</name>
    <name type="common">Springtail</name>
    <dbReference type="NCBI Taxonomy" id="158441"/>
    <lineage>
        <taxon>Eukaryota</taxon>
        <taxon>Metazoa</taxon>
        <taxon>Ecdysozoa</taxon>
        <taxon>Arthropoda</taxon>
        <taxon>Hexapoda</taxon>
        <taxon>Collembola</taxon>
        <taxon>Entomobryomorpha</taxon>
        <taxon>Isotomoidea</taxon>
        <taxon>Isotomidae</taxon>
        <taxon>Proisotominae</taxon>
        <taxon>Folsomia</taxon>
    </lineage>
</organism>
<feature type="transmembrane region" description="Helical" evidence="1">
    <location>
        <begin position="1404"/>
        <end position="1424"/>
    </location>
</feature>
<dbReference type="CDD" id="cd09276">
    <property type="entry name" value="Rnase_HI_RT_non_LTR"/>
    <property type="match status" value="1"/>
</dbReference>
<dbReference type="InterPro" id="IPR012337">
    <property type="entry name" value="RNaseH-like_sf"/>
</dbReference>
<dbReference type="CDD" id="cd09077">
    <property type="entry name" value="R1-I-EN"/>
    <property type="match status" value="1"/>
</dbReference>
<feature type="transmembrane region" description="Helical" evidence="1">
    <location>
        <begin position="1430"/>
        <end position="1449"/>
    </location>
</feature>
<dbReference type="InterPro" id="IPR036691">
    <property type="entry name" value="Endo/exonu/phosph_ase_sf"/>
</dbReference>
<feature type="transmembrane region" description="Helical" evidence="1">
    <location>
        <begin position="1522"/>
        <end position="1540"/>
    </location>
</feature>
<dbReference type="PANTHER" id="PTHR19446">
    <property type="entry name" value="REVERSE TRANSCRIPTASES"/>
    <property type="match status" value="1"/>
</dbReference>
<dbReference type="InterPro" id="IPR002156">
    <property type="entry name" value="RNaseH_domain"/>
</dbReference>
<sequence>MTNNNITNNTPSHSSTSLRNGLSSFNMTTKSVNLVQINLQHSKQGTTSLCLTLAELHTYICLIQEPYWYRGKIRGLGGCGNLQFFCRDAHSSRSCIITSRDIKVWPLLDLCCRDVTAIRTQWVGIGEVVIASVYMDGNYACPPEEMRRLVSYCETNGLPLVLGSDTNAHHTMWGSTNINSRGAQLLDYITQVDLHPINRGHRATFVVSNRKEVLDVTFVSSHLLERIKAWWVDDNESCSDHRYIRASLSLGPPDPIIYRDRKRTRWDLYKSELKRLTELDPASTCPMSPTDEIEASASRVSNFIHKSYDVACPEKVLKSRRKRVPWWSRELTSLRKEARRLYRVARFGGEEAWAEYKAARNYYSYEMRRRKTASWRRFCESVEEAPVAARLSRILRNDGTIKLGSLDKGDGVYTRTLSETYELLLDQSFPRDPQRVPWEPDHSKVDDESINLMITSSKISNIINSFGPLKAAGKDGIFPALLQHGLAELILYLVPLMRGCLTFGYTPLKWRESRVVFLPKPGKESYERASAWRPICLTSFLLKTLEKLVDGWVRTPDLVDRLQRHSQYAYMKGVSTEAALHQIVSLVEGALDSGEYCIAVMLDVKGAFNEVRSDTIIRSLRRFGVNEVCVRYIEHMLRTRTTWVTDSTYEIGRVVERGCPQGGVLSPLLWDLVVSEILQKLHHRFPQLYSQGFADDLTTVGRGIDLGTVGSHVQRAVNLVSDWCKEVSLSVNDKLALVLFTKKYKFTAPVIKLDGIPIPYQKQVRYLGVLLDHKLNWGPLCRARAQKGLRALAQCRRAIGKTWGLSPKITNWIYKSIIRPAMEYGSLLWAPATQVKSHMAQLQRVQRFAMLGTTGVMSSTPTAALECLLGLAPVDIRVQQVALRTYHRLAHHGQWRKWSGGDRTMVLKHNKFVEIMASGIPEFQMPCEKLVNPPAERNFSTSICSAQDWEDGSVPTDAADVSCFTDGSRMGESSGAAYYFTYNNLVQEAVRCSIPLGWAPTVFQAEIMGVIRASEMLTDNSQNYGLNVDFFIDSQGAIKAVTSPWPVSSLTAEAIEMLNHIRKTKKVTLHWIPSHHGYEGNEVADLLAKEGTLTEYLGPQPSIPLSRSTVISSIVNWARLQHTKSWKSSKGCLTSKAFLFAPLSGLSRKLLTLNRNNLRSVIQTLTGHCTLNGHLRTMGLVDEATCQCGRGPETVFHFLGSCDPVTNQGGLLIKLDRFPPSIPYNNHFERNVGRFGYALLSPITTIYAVLVTIDYVIIFFKAPALAEWLNNWNAIENEMQKMGLPRDKIKIDSFLLWFIPTFEFAPALIFKIMETIGRLNIGYPIHCVLSVVYGCLPYICYAIEDSKALLMLKCLQVGFLQVRSYLEENLKVHHQFPIEKIHNLLINLRLQTQNCGDYLATQQLFSILMTLYSTGVSFYAFVAVMSNESVGGGAEKTILLVFVSIWPLYARSRLYTKVYIAVKITKEEKRIADIIKFEKRKMKRGTFGSDEYSSELQEVYNLLTLEPTEVSFNDYVKLNNPLILGVFQQIFTLIIILMQFPKFPPSNPYNDNIEKNVGTFVYGLTSSITTIYAVLVTVDYVIIFFKAPELAEWLNNWNAIENEMQKMGLPRDKIKIDSFLLWFIPTFEFAPAIIFGSLETMWRFDIGYPINCLFSVIYGYLPYICYAIEDSKALLMLKCLQVGFLQVRGYLEENLKVNHQFPMEKIHHLLIALRLQTQRCGDYLATQQLLSILMTMYTTGASFFIFVTVLANESVGEGTHKRIVLTFASIWPLYGMSRLYAKVSMAVRITKEEKEIAKFIKLENLKMKRGTLGSEDYAAELQEVYNLLTLEPTEVSFNDYVKLNNPLILGVFQQIFTLIIILMQFPKGVTPSQNLRLEESHESGDVASPLRATLLMVVLASCGRSTGCRFIKYKFKLCGALFCFSSIFALLLNFLLILALLKYDSLVRHDVFPGGDLFPPSNQYNDDLEKNIGKFVYDLTSSITTVYTIIVSIDYVIIFFKAPELAEWLNNWNAIEDKIQKIGLQRDKIKIDSFLLWFIPTFEFAPAIIFGSLETMWRFDMGYPIHCVLSIIYGCLPYICYAIEDSKALLMLKCLQVGFLQVRTYLEDELKGNHHQFPMEKIHQLLIELRQQTRRCGDYLATQQLLSILMTMYTTGASFYVFVAVMSNGSVEEGTGKTILLTFGSIWPLYGMSRLYAKVWMGVKITKEEKEIARIIELEKLKTRRGTFGLEDYAAELQEVYSLLTLQPTEVSFNDYVKLNNPLILGVFQQIFTLIIILMQFPK</sequence>
<dbReference type="InterPro" id="IPR000477">
    <property type="entry name" value="RT_dom"/>
</dbReference>
<keyword evidence="1" id="KW-0812">Transmembrane</keyword>
<protein>
    <submittedName>
        <fullName evidence="4">Retrovirus-related Pol polyprotein from type-1 retrotransposable element R1</fullName>
    </submittedName>
</protein>
<keyword evidence="1" id="KW-0472">Membrane</keyword>
<proteinExistence type="predicted"/>
<feature type="transmembrane region" description="Helical" evidence="1">
    <location>
        <begin position="1560"/>
        <end position="1585"/>
    </location>
</feature>
<feature type="transmembrane region" description="Helical" evidence="1">
    <location>
        <begin position="2178"/>
        <end position="2197"/>
    </location>
</feature>
<dbReference type="Pfam" id="PF00075">
    <property type="entry name" value="RNase_H"/>
    <property type="match status" value="1"/>
</dbReference>
<dbReference type="InterPro" id="IPR036397">
    <property type="entry name" value="RNaseH_sf"/>
</dbReference>
<dbReference type="Pfam" id="PF00078">
    <property type="entry name" value="RVT_1"/>
    <property type="match status" value="1"/>
</dbReference>
<reference evidence="4 5" key="1">
    <citation type="submission" date="2015-12" db="EMBL/GenBank/DDBJ databases">
        <title>The genome of Folsomia candida.</title>
        <authorList>
            <person name="Faddeeva A."/>
            <person name="Derks M.F."/>
            <person name="Anvar Y."/>
            <person name="Smit S."/>
            <person name="Van Straalen N."/>
            <person name="Roelofs D."/>
        </authorList>
    </citation>
    <scope>NUCLEOTIDE SEQUENCE [LARGE SCALE GENOMIC DNA]</scope>
    <source>
        <strain evidence="4 5">VU population</strain>
        <tissue evidence="4">Whole body</tissue>
    </source>
</reference>
<dbReference type="SUPFAM" id="SSF56672">
    <property type="entry name" value="DNA/RNA polymerases"/>
    <property type="match status" value="1"/>
</dbReference>
<keyword evidence="5" id="KW-1185">Reference proteome</keyword>